<evidence type="ECO:0000313" key="3">
    <source>
        <dbReference type="EMBL" id="RPA71552.1"/>
    </source>
</evidence>
<reference evidence="3 4" key="1">
    <citation type="journal article" date="2018" name="Nat. Ecol. Evol.">
        <title>Pezizomycetes genomes reveal the molecular basis of ectomycorrhizal truffle lifestyle.</title>
        <authorList>
            <person name="Murat C."/>
            <person name="Payen T."/>
            <person name="Noel B."/>
            <person name="Kuo A."/>
            <person name="Morin E."/>
            <person name="Chen J."/>
            <person name="Kohler A."/>
            <person name="Krizsan K."/>
            <person name="Balestrini R."/>
            <person name="Da Silva C."/>
            <person name="Montanini B."/>
            <person name="Hainaut M."/>
            <person name="Levati E."/>
            <person name="Barry K.W."/>
            <person name="Belfiori B."/>
            <person name="Cichocki N."/>
            <person name="Clum A."/>
            <person name="Dockter R.B."/>
            <person name="Fauchery L."/>
            <person name="Guy J."/>
            <person name="Iotti M."/>
            <person name="Le Tacon F."/>
            <person name="Lindquist E.A."/>
            <person name="Lipzen A."/>
            <person name="Malagnac F."/>
            <person name="Mello A."/>
            <person name="Molinier V."/>
            <person name="Miyauchi S."/>
            <person name="Poulain J."/>
            <person name="Riccioni C."/>
            <person name="Rubini A."/>
            <person name="Sitrit Y."/>
            <person name="Splivallo R."/>
            <person name="Traeger S."/>
            <person name="Wang M."/>
            <person name="Zifcakova L."/>
            <person name="Wipf D."/>
            <person name="Zambonelli A."/>
            <person name="Paolocci F."/>
            <person name="Nowrousian M."/>
            <person name="Ottonello S."/>
            <person name="Baldrian P."/>
            <person name="Spatafora J.W."/>
            <person name="Henrissat B."/>
            <person name="Nagy L.G."/>
            <person name="Aury J.M."/>
            <person name="Wincker P."/>
            <person name="Grigoriev I.V."/>
            <person name="Bonfante P."/>
            <person name="Martin F.M."/>
        </authorList>
    </citation>
    <scope>NUCLEOTIDE SEQUENCE [LARGE SCALE GENOMIC DNA]</scope>
    <source>
        <strain evidence="3 4">RN42</strain>
    </source>
</reference>
<feature type="domain" description="DUF6589" evidence="2">
    <location>
        <begin position="385"/>
        <end position="831"/>
    </location>
</feature>
<feature type="compositionally biased region" description="Acidic residues" evidence="1">
    <location>
        <begin position="179"/>
        <end position="188"/>
    </location>
</feature>
<dbReference type="AlphaFoldDB" id="A0A3N4HAI3"/>
<keyword evidence="4" id="KW-1185">Reference proteome</keyword>
<feature type="compositionally biased region" description="Basic residues" evidence="1">
    <location>
        <begin position="225"/>
        <end position="242"/>
    </location>
</feature>
<feature type="compositionally biased region" description="Acidic residues" evidence="1">
    <location>
        <begin position="203"/>
        <end position="219"/>
    </location>
</feature>
<dbReference type="Proteomes" id="UP000275078">
    <property type="component" value="Unassembled WGS sequence"/>
</dbReference>
<dbReference type="STRING" id="1160509.A0A3N4HAI3"/>
<organism evidence="3 4">
    <name type="scientific">Ascobolus immersus RN42</name>
    <dbReference type="NCBI Taxonomy" id="1160509"/>
    <lineage>
        <taxon>Eukaryota</taxon>
        <taxon>Fungi</taxon>
        <taxon>Dikarya</taxon>
        <taxon>Ascomycota</taxon>
        <taxon>Pezizomycotina</taxon>
        <taxon>Pezizomycetes</taxon>
        <taxon>Pezizales</taxon>
        <taxon>Ascobolaceae</taxon>
        <taxon>Ascobolus</taxon>
    </lineage>
</organism>
<protein>
    <recommendedName>
        <fullName evidence="2">DUF6589 domain-containing protein</fullName>
    </recommendedName>
</protein>
<gene>
    <name evidence="3" type="ORF">BJ508DRAFT_335929</name>
</gene>
<feature type="region of interest" description="Disordered" evidence="1">
    <location>
        <begin position="159"/>
        <end position="242"/>
    </location>
</feature>
<accession>A0A3N4HAI3</accession>
<evidence type="ECO:0000259" key="2">
    <source>
        <dbReference type="Pfam" id="PF20231"/>
    </source>
</evidence>
<evidence type="ECO:0000256" key="1">
    <source>
        <dbReference type="SAM" id="MobiDB-lite"/>
    </source>
</evidence>
<dbReference type="EMBL" id="ML119919">
    <property type="protein sequence ID" value="RPA71552.1"/>
    <property type="molecule type" value="Genomic_DNA"/>
</dbReference>
<feature type="compositionally biased region" description="Basic and acidic residues" evidence="1">
    <location>
        <begin position="164"/>
        <end position="178"/>
    </location>
</feature>
<evidence type="ECO:0000313" key="4">
    <source>
        <dbReference type="Proteomes" id="UP000275078"/>
    </source>
</evidence>
<sequence>MPARPSDRPRPSPDDDLKKRIDYAVDLLDALGLGTPLHLFRLQIEQAHSRGRHTKEGKRVKLSIEDDRFEEDMAAVLTHPMMERQVHKLAWSQDGVVMSRMIVPMVAKEMSEEMDELIKGWKLPIDKVTPADMEGFEFSSLIDNCKEKAPTTWRIIGSMVGMGEKAEPGGKDKNKDGGGSDDESESSADEASQGRPRRRKDDTSEEEDEDEDGDWENVDENGNPIKKKKKKKKKKGKKKKVRKNKELMAACALALLGYAKTKNANLLQVIIGYFLMAARVPKRAIAVLSRLGICVSYESNTRMAKRLSTELRTDYRHRVKLGLCIWVWDNLNQMYGRKKTMISHQRHMSHETQTYLIFPDNSRAWAGTFLTSANIRRERALQLRLKHIKPDTAHLIEAATAFGAQILKDNFPDELAELWKEDGMPKAPAITPLPATKTHVAPIPCVRLNEGRVDETISVIDFMERETGCDGSWYGDNDIVQAHGGDFLTVRNANKALYQRVESTTVGDSKAYLESSIELFHFQMAAQSMISATHWGRDDGKDLGSISRYQQLIGDNKVDKDCKDFRACEYLHMDMLSAYFIACLMAACGADTPEALCEYLLTHQWLDFLRQVCTRLFDPLFFQNKKFNKATGEKKWKTTAGPSGGFEEDGEAEPGTDGTGNTKPRTGTGRKKKTGNKDKAPTVTPGDTNDEGPSLDFMVNNVHNIPLDNALLFTRDMLAYAELRSAIKERDPGRVVECIKFFCVCFQGTGKFNYARETIHLIACLELIWDETARDVWNHTVLVNPSGRPNKFVARDMLNEWLVKDGKKMIRPWTNQISDEYNKEHLTRQLMLMKSHLKRIRASCGAVDYKDHSQVVNSKETVDVVLKELMTEKIFHLSPVDRVKCPGEDTSMLRESPDRYSEGWRALGTGVPLTRYFKSARVNWSGDASYFTEGEVDISEERW</sequence>
<name>A0A3N4HAI3_ASCIM</name>
<proteinExistence type="predicted"/>
<dbReference type="InterPro" id="IPR046496">
    <property type="entry name" value="DUF6589"/>
</dbReference>
<feature type="region of interest" description="Disordered" evidence="1">
    <location>
        <begin position="633"/>
        <end position="692"/>
    </location>
</feature>
<dbReference type="Pfam" id="PF20231">
    <property type="entry name" value="DUF6589"/>
    <property type="match status" value="1"/>
</dbReference>
<dbReference type="OrthoDB" id="3207600at2759"/>